<dbReference type="InterPro" id="IPR023997">
    <property type="entry name" value="TonB-dep_OMP_SusC/RagA_CS"/>
</dbReference>
<dbReference type="NCBIfam" id="TIGR04056">
    <property type="entry name" value="OMP_RagA_SusC"/>
    <property type="match status" value="1"/>
</dbReference>
<dbReference type="Proteomes" id="UP000315145">
    <property type="component" value="Unassembled WGS sequence"/>
</dbReference>
<comment type="subcellular location">
    <subcellularLocation>
        <location evidence="1 7">Cell outer membrane</location>
        <topology evidence="1 7">Multi-pass membrane protein</topology>
    </subcellularLocation>
</comment>
<keyword evidence="3 7" id="KW-1134">Transmembrane beta strand</keyword>
<dbReference type="InterPro" id="IPR036942">
    <property type="entry name" value="Beta-barrel_TonB_sf"/>
</dbReference>
<dbReference type="InterPro" id="IPR012910">
    <property type="entry name" value="Plug_dom"/>
</dbReference>
<dbReference type="Proteomes" id="UP000322315">
    <property type="component" value="Unassembled WGS sequence"/>
</dbReference>
<keyword evidence="4 7" id="KW-0812">Transmembrane</keyword>
<dbReference type="EMBL" id="VMBF01000002">
    <property type="protein sequence ID" value="TSJ80265.1"/>
    <property type="molecule type" value="Genomic_DNA"/>
</dbReference>
<reference evidence="10 13" key="1">
    <citation type="journal article" date="2015" name="Int. J. Syst. Evol. Microbiol.">
        <title>Algibacter amylolyticus sp. nov., isolated from intertidal sediment.</title>
        <authorList>
            <person name="Zhang D.C."/>
            <person name="Wu J."/>
            <person name="Neuner K."/>
            <person name="Yao J."/>
            <person name="Margesin R."/>
        </authorList>
    </citation>
    <scope>NUCLEOTIDE SEQUENCE [LARGE SCALE GENOMIC DNA]</scope>
    <source>
        <strain evidence="10 13">RU-4-M-4</strain>
    </source>
</reference>
<dbReference type="InterPro" id="IPR008969">
    <property type="entry name" value="CarboxyPept-like_regulatory"/>
</dbReference>
<dbReference type="Pfam" id="PF07715">
    <property type="entry name" value="Plug"/>
    <property type="match status" value="1"/>
</dbReference>
<organism evidence="10 13">
    <name type="scientific">Algibacter amylolyticus</name>
    <dbReference type="NCBI Taxonomy" id="1608400"/>
    <lineage>
        <taxon>Bacteria</taxon>
        <taxon>Pseudomonadati</taxon>
        <taxon>Bacteroidota</taxon>
        <taxon>Flavobacteriia</taxon>
        <taxon>Flavobacteriales</taxon>
        <taxon>Flavobacteriaceae</taxon>
        <taxon>Algibacter</taxon>
    </lineage>
</organism>
<dbReference type="RefSeq" id="WP_144115640.1">
    <property type="nucleotide sequence ID" value="NZ_JACHGE010000004.1"/>
</dbReference>
<dbReference type="Gene3D" id="2.170.130.10">
    <property type="entry name" value="TonB-dependent receptor, plug domain"/>
    <property type="match status" value="1"/>
</dbReference>
<evidence type="ECO:0000313" key="10">
    <source>
        <dbReference type="EMBL" id="KAA5826227.1"/>
    </source>
</evidence>
<feature type="signal peptide" evidence="8">
    <location>
        <begin position="1"/>
        <end position="25"/>
    </location>
</feature>
<protein>
    <submittedName>
        <fullName evidence="10">TonB-dependent receptor</fullName>
    </submittedName>
</protein>
<dbReference type="InterPro" id="IPR039426">
    <property type="entry name" value="TonB-dep_rcpt-like"/>
</dbReference>
<keyword evidence="5 7" id="KW-0472">Membrane</keyword>
<dbReference type="Gene3D" id="2.40.170.20">
    <property type="entry name" value="TonB-dependent receptor, beta-barrel domain"/>
    <property type="match status" value="1"/>
</dbReference>
<keyword evidence="12" id="KW-1185">Reference proteome</keyword>
<evidence type="ECO:0000259" key="9">
    <source>
        <dbReference type="Pfam" id="PF07715"/>
    </source>
</evidence>
<dbReference type="OrthoDB" id="9768177at2"/>
<evidence type="ECO:0000256" key="3">
    <source>
        <dbReference type="ARBA" id="ARBA00022452"/>
    </source>
</evidence>
<evidence type="ECO:0000313" key="12">
    <source>
        <dbReference type="Proteomes" id="UP000315145"/>
    </source>
</evidence>
<keyword evidence="2 7" id="KW-0813">Transport</keyword>
<dbReference type="EMBL" id="VWRS01000002">
    <property type="protein sequence ID" value="KAA5826227.1"/>
    <property type="molecule type" value="Genomic_DNA"/>
</dbReference>
<name>A0A5M7BD92_9FLAO</name>
<dbReference type="AlphaFoldDB" id="A0A5M7BD92"/>
<reference evidence="10" key="3">
    <citation type="submission" date="2019-09" db="EMBL/GenBank/DDBJ databases">
        <authorList>
            <person name="Zhang D.-C."/>
        </authorList>
    </citation>
    <scope>NUCLEOTIDE SEQUENCE</scope>
    <source>
        <strain evidence="10">RU-4-M-4</strain>
    </source>
</reference>
<evidence type="ECO:0000256" key="6">
    <source>
        <dbReference type="ARBA" id="ARBA00023237"/>
    </source>
</evidence>
<keyword evidence="8" id="KW-0732">Signal</keyword>
<dbReference type="SUPFAM" id="SSF49464">
    <property type="entry name" value="Carboxypeptidase regulatory domain-like"/>
    <property type="match status" value="1"/>
</dbReference>
<dbReference type="Pfam" id="PF13715">
    <property type="entry name" value="CarbopepD_reg_2"/>
    <property type="match status" value="1"/>
</dbReference>
<dbReference type="NCBIfam" id="TIGR04057">
    <property type="entry name" value="SusC_RagA_signa"/>
    <property type="match status" value="1"/>
</dbReference>
<dbReference type="InterPro" id="IPR037066">
    <property type="entry name" value="Plug_dom_sf"/>
</dbReference>
<evidence type="ECO:0000256" key="2">
    <source>
        <dbReference type="ARBA" id="ARBA00022448"/>
    </source>
</evidence>
<feature type="chain" id="PRO_5024297686" evidence="8">
    <location>
        <begin position="26"/>
        <end position="1065"/>
    </location>
</feature>
<dbReference type="PROSITE" id="PS52016">
    <property type="entry name" value="TONB_DEPENDENT_REC_3"/>
    <property type="match status" value="1"/>
</dbReference>
<evidence type="ECO:0000256" key="1">
    <source>
        <dbReference type="ARBA" id="ARBA00004571"/>
    </source>
</evidence>
<accession>A0A5M7BD92</accession>
<comment type="similarity">
    <text evidence="7">Belongs to the TonB-dependent receptor family.</text>
</comment>
<feature type="domain" description="TonB-dependent receptor plug" evidence="9">
    <location>
        <begin position="120"/>
        <end position="227"/>
    </location>
</feature>
<sequence length="1065" mass="116458">MKQTRNLKKTLLLLIGFCFALNLNAQQKTITGVVTAEADGMGLPGVNVIVKGTTTGASTDFDGNYSITVSGSDAVLSFSYIGYVAKEIIVGGNNTINVALVEDLAALDEVVVVGYGTRKKSHLTGAVAKIGGDDVAAVQTARVDEALVGKLPGVNIQNQSGEPGSDLKIQIRAGSSLSSNSDPLIVVDGFPISGNLATVNPNDIESLEVLKDAASAAIYGSLGANGVILVTTKKGKTGKLNFSYNAYTSTSRKYVKDIEMLKTAGEWAEDLQSGEYDLSFTDPRLLEYRLDAYTNAPDVVSIEDWLFKSGNSTSHDFSVSGGSENIKAFASLGYLNTDGIVRGQGYERYNGRMNIDANLNDKFKAGLSMNGFYGNQDIVPWEMRDLLRSYSISPIYHTQASIDFVQQLDQKRQALFDSGFTGNNIGQSFDSNYRGVGLDPTSIYDLQPGDVVHDWQYGRNQNGIGGTGDAGVAAKFDNSRRYKKTYYGNVSSYLQYELIEGLNIKTIFGADLRDVNEYEYHGVQSDGQQRADRGTLDISDIKKSTVLSTTTLDYSTVLNDKHDINAVVGMEFVNTKFTGLESDGNNAPEGYPLNYSFFNAEDVISNRIEEKQSRRGIFGRVAYAYDNKYLLSASIRRDGDSRFGANERFAVFPALSLGWNVHKESFLQDSETLSLLKLRFSTGSLGTSSDLGSYSSLSILGTSPTAFGTGFLIPQDVANPDLTWQTNKETNYGIDTGFLNNRFRLSVDYYNSDVNDMLIQQSVSEVLGTPQIRLNRGDITSSGLEFELNANIIQKDDFSWSMNANLSTVNSEITSLGAVDELPRQIYGGPSGRGAEFRNYVGGELGEMWGYESAGIVENIYMADPTRNVGNNSGLAYIVDQNGDGEITYEDDYVKLGSATPDFYWGLSSTMNYKEFDFSFQFQGSQGAEVYNIDPIYWQSQFRDSTTPAFDLESDGIADHNGLHYQLTRDVHGSMIQDASYIALRNITLGYTLNPDFISKMGIGSLRVYAAATNLLYIMGKDYTSFNPEGVEIENSNYAGPTTYGYQEGASPIVRSFTFGVNVNF</sequence>
<evidence type="ECO:0000313" key="13">
    <source>
        <dbReference type="Proteomes" id="UP000322315"/>
    </source>
</evidence>
<evidence type="ECO:0000256" key="7">
    <source>
        <dbReference type="PROSITE-ProRule" id="PRU01360"/>
    </source>
</evidence>
<proteinExistence type="inferred from homology"/>
<keyword evidence="10" id="KW-0675">Receptor</keyword>
<gene>
    <name evidence="10" type="ORF">F2B50_05280</name>
    <name evidence="11" type="ORF">FPF71_05280</name>
</gene>
<dbReference type="Gene3D" id="2.60.40.1120">
    <property type="entry name" value="Carboxypeptidase-like, regulatory domain"/>
    <property type="match status" value="1"/>
</dbReference>
<dbReference type="InterPro" id="IPR023996">
    <property type="entry name" value="TonB-dep_OMP_SusC/RagA"/>
</dbReference>
<evidence type="ECO:0000256" key="8">
    <source>
        <dbReference type="SAM" id="SignalP"/>
    </source>
</evidence>
<dbReference type="SUPFAM" id="SSF56935">
    <property type="entry name" value="Porins"/>
    <property type="match status" value="1"/>
</dbReference>
<reference evidence="11 12" key="2">
    <citation type="submission" date="2019-07" db="EMBL/GenBank/DDBJ databases">
        <title>Algibacter marinivivus sp. nov., isolated from the surface of a marine red alga.</title>
        <authorList>
            <person name="Zhong X."/>
            <person name="Xu W."/>
            <person name="Zhang Y."/>
            <person name="Zhang Q."/>
            <person name="Du Z."/>
        </authorList>
    </citation>
    <scope>NUCLEOTIDE SEQUENCE [LARGE SCALE GENOMIC DNA]</scope>
    <source>
        <strain evidence="11 12">RU-4-M-4</strain>
    </source>
</reference>
<evidence type="ECO:0000313" key="11">
    <source>
        <dbReference type="EMBL" id="TSJ80265.1"/>
    </source>
</evidence>
<keyword evidence="6 7" id="KW-0998">Cell outer membrane</keyword>
<comment type="caution">
    <text evidence="10">The sequence shown here is derived from an EMBL/GenBank/DDBJ whole genome shotgun (WGS) entry which is preliminary data.</text>
</comment>
<evidence type="ECO:0000256" key="4">
    <source>
        <dbReference type="ARBA" id="ARBA00022692"/>
    </source>
</evidence>
<dbReference type="GO" id="GO:0009279">
    <property type="term" value="C:cell outer membrane"/>
    <property type="evidence" value="ECO:0007669"/>
    <property type="project" value="UniProtKB-SubCell"/>
</dbReference>
<evidence type="ECO:0000256" key="5">
    <source>
        <dbReference type="ARBA" id="ARBA00023136"/>
    </source>
</evidence>